<keyword evidence="5" id="KW-1185">Reference proteome</keyword>
<evidence type="ECO:0000313" key="5">
    <source>
        <dbReference type="Proteomes" id="UP000605361"/>
    </source>
</evidence>
<comment type="caution">
    <text evidence="4">The sequence shown here is derived from an EMBL/GenBank/DDBJ whole genome shotgun (WGS) entry which is preliminary data.</text>
</comment>
<keyword evidence="2" id="KW-1133">Transmembrane helix</keyword>
<reference evidence="4" key="1">
    <citation type="submission" date="2020-11" db="EMBL/GenBank/DDBJ databases">
        <title>Whole-genome analyses of Nonomuraea sp. K274.</title>
        <authorList>
            <person name="Veyisoglu A."/>
        </authorList>
    </citation>
    <scope>NUCLEOTIDE SEQUENCE</scope>
    <source>
        <strain evidence="4">K274</strain>
    </source>
</reference>
<evidence type="ECO:0000259" key="3">
    <source>
        <dbReference type="Pfam" id="PF14258"/>
    </source>
</evidence>
<evidence type="ECO:0000256" key="2">
    <source>
        <dbReference type="SAM" id="Phobius"/>
    </source>
</evidence>
<feature type="region of interest" description="Disordered" evidence="1">
    <location>
        <begin position="1"/>
        <end position="20"/>
    </location>
</feature>
<dbReference type="RefSeq" id="WP_195898282.1">
    <property type="nucleotide sequence ID" value="NZ_JADOGI010000089.1"/>
</dbReference>
<feature type="domain" description="DUF4350" evidence="3">
    <location>
        <begin position="60"/>
        <end position="227"/>
    </location>
</feature>
<keyword evidence="2" id="KW-0812">Transmembrane</keyword>
<name>A0A931AAG4_9ACTN</name>
<dbReference type="AlphaFoldDB" id="A0A931AAG4"/>
<evidence type="ECO:0000256" key="1">
    <source>
        <dbReference type="SAM" id="MobiDB-lite"/>
    </source>
</evidence>
<proteinExistence type="predicted"/>
<gene>
    <name evidence="4" type="ORF">ITP53_27135</name>
</gene>
<dbReference type="Proteomes" id="UP000605361">
    <property type="component" value="Unassembled WGS sequence"/>
</dbReference>
<sequence>MSVVTGPPEVGGSYPTSPTARSTWRAGRLVVLLGALIVLAAVVGVLISPDRGPSRPLDPQDTSLAGSKALAELLRARGVTVDRVDSVAAAVEKSGTGNRLLLITDTAYFDEFRLAGLDGDRLIVGDLYGLDILAPGVRSGYGEVPRTRSREPACALPAATAAGTAFMGGAAFRGPAGAVGCYPAGEGHALVTFPRDGGVTTVVGDGAFMTNQHLAEDGNAALALNLIGTGRAVTWLVRPETPPPGQLAGERGETMYDLMPESVRWTVFMAIVAVLLTAFWRGRRLGPVVTERLPVIVRAAETVEGRGRLYRARRARQRAAEALRAGTIDRLTPRLGLGAGAGPQEVVPALAARTGEDAGRLGAALFGPPPTDDSGLVGLAGYLDFIERQVSEL</sequence>
<keyword evidence="2" id="KW-0472">Membrane</keyword>
<dbReference type="InterPro" id="IPR025646">
    <property type="entry name" value="DUF4350"/>
</dbReference>
<accession>A0A931AAG4</accession>
<organism evidence="4 5">
    <name type="scientific">Nonomuraea cypriaca</name>
    <dbReference type="NCBI Taxonomy" id="1187855"/>
    <lineage>
        <taxon>Bacteria</taxon>
        <taxon>Bacillati</taxon>
        <taxon>Actinomycetota</taxon>
        <taxon>Actinomycetes</taxon>
        <taxon>Streptosporangiales</taxon>
        <taxon>Streptosporangiaceae</taxon>
        <taxon>Nonomuraea</taxon>
    </lineage>
</organism>
<feature type="transmembrane region" description="Helical" evidence="2">
    <location>
        <begin position="26"/>
        <end position="47"/>
    </location>
</feature>
<dbReference type="EMBL" id="JADOGI010000089">
    <property type="protein sequence ID" value="MBF8189342.1"/>
    <property type="molecule type" value="Genomic_DNA"/>
</dbReference>
<evidence type="ECO:0000313" key="4">
    <source>
        <dbReference type="EMBL" id="MBF8189342.1"/>
    </source>
</evidence>
<dbReference type="Pfam" id="PF14258">
    <property type="entry name" value="DUF4350"/>
    <property type="match status" value="1"/>
</dbReference>
<protein>
    <submittedName>
        <fullName evidence="4">DUF4350 domain-containing protein</fullName>
    </submittedName>
</protein>